<feature type="domain" description="NADH:quinone oxidoreductase/Mrp antiporter transmembrane" evidence="9">
    <location>
        <begin position="175"/>
        <end position="230"/>
    </location>
</feature>
<evidence type="ECO:0000256" key="8">
    <source>
        <dbReference type="SAM" id="Phobius"/>
    </source>
</evidence>
<dbReference type="Pfam" id="PF00361">
    <property type="entry name" value="Proton_antipo_M"/>
    <property type="match status" value="2"/>
</dbReference>
<comment type="subcellular location">
    <subcellularLocation>
        <location evidence="1">Endomembrane system</location>
        <topology evidence="1">Multi-pass membrane protein</topology>
    </subcellularLocation>
    <subcellularLocation>
        <location evidence="6">Membrane</location>
        <topology evidence="6">Multi-pass membrane protein</topology>
    </subcellularLocation>
</comment>
<evidence type="ECO:0000256" key="4">
    <source>
        <dbReference type="ARBA" id="ARBA00022989"/>
    </source>
</evidence>
<keyword evidence="3 6" id="KW-0812">Transmembrane</keyword>
<protein>
    <submittedName>
        <fullName evidence="10">NADH-ubiquinone oxidoreductase chain M</fullName>
    </submittedName>
</protein>
<dbReference type="InterPro" id="IPR003918">
    <property type="entry name" value="NADH_UbQ_OxRdtase"/>
</dbReference>
<dbReference type="InterPro" id="IPR010227">
    <property type="entry name" value="NADH_Q_OxRdtase_chainM/4"/>
</dbReference>
<evidence type="ECO:0000259" key="9">
    <source>
        <dbReference type="Pfam" id="PF00361"/>
    </source>
</evidence>
<dbReference type="PANTHER" id="PTHR43507:SF1">
    <property type="entry name" value="NADH-UBIQUINONE OXIDOREDUCTASE CHAIN 4"/>
    <property type="match status" value="1"/>
</dbReference>
<dbReference type="GO" id="GO:0042773">
    <property type="term" value="P:ATP synthesis coupled electron transport"/>
    <property type="evidence" value="ECO:0007669"/>
    <property type="project" value="InterPro"/>
</dbReference>
<feature type="transmembrane region" description="Helical" evidence="8">
    <location>
        <begin position="379"/>
        <end position="399"/>
    </location>
</feature>
<dbReference type="EMBL" id="CP053452">
    <property type="protein sequence ID" value="QJW93970.1"/>
    <property type="molecule type" value="Genomic_DNA"/>
</dbReference>
<dbReference type="GO" id="GO:0016020">
    <property type="term" value="C:membrane"/>
    <property type="evidence" value="ECO:0007669"/>
    <property type="project" value="UniProtKB-SubCell"/>
</dbReference>
<feature type="transmembrane region" description="Helical" evidence="8">
    <location>
        <begin position="469"/>
        <end position="487"/>
    </location>
</feature>
<organism evidence="10 11">
    <name type="scientific">Frigoriglobus tundricola</name>
    <dbReference type="NCBI Taxonomy" id="2774151"/>
    <lineage>
        <taxon>Bacteria</taxon>
        <taxon>Pseudomonadati</taxon>
        <taxon>Planctomycetota</taxon>
        <taxon>Planctomycetia</taxon>
        <taxon>Gemmatales</taxon>
        <taxon>Gemmataceae</taxon>
        <taxon>Frigoriglobus</taxon>
    </lineage>
</organism>
<feature type="transmembrane region" description="Helical" evidence="8">
    <location>
        <begin position="549"/>
        <end position="567"/>
    </location>
</feature>
<sequence length="707" mass="74322">MTIHAVGRVLVLLLVLVPLVSAAVVSVSGCVARRVALLAALFNLGLAAAVVGVAIPALGYRTETSAYQRGDSVLQRFQPEYVPGDTASRSDGADGRTEWTLLHLSSAPNAPGRFAPDVQLFLGIDGLNLWLVALAAVMLPPAVLISWESVTDRPGAFYGWLFLLQAGLVGAFLSFDVMLFYVFFELTLIPAFFLIGRWGVGSGRRDAARKFFLYTLAGSLLTLLGVVGVVLTNPTPVDALGRRVSEAVIQSGPPNQPATDWVMAKRGPLTFSLPDLMGNVQVWAAAEATANVRLAEVEQFVTTERARPGATAEQVRAAERTLDSARRVQAEAQQVRAKHLAAQFWLFIALMAGFMVKVPIWPFHTWLPAAYGEAPTGVVVLLSAVMAKLGTFGILRLVLPLVPDAALAYGLPAIGSLAAFGIVYAALCAYASKDMKMVIAYSSVSHLGFLVLALFAFNKEGLTGATLHMVNHGLSTGALFAVLGFLTDRYRTTEMAKFGGLMGRFPRFAVLTFVLCLASVGLPGLNNFVSEMLMLGGLFDARNPGAGRLGLAVVAAVGIFLSAWYTLTMLQRVFFNPVKEPEPVAPDAPARDVSRREFFAFGSLAGLCLLLGLVPQPVINTLAADVRVLSNIGDAARARAAGVRYVSDEPLVVPSAPAVLTKQAAPKGGGQKGGGGGKGGGGKGGGQKGGPPALPPAGPKGPPPGEE</sequence>
<dbReference type="GO" id="GO:0008137">
    <property type="term" value="F:NADH dehydrogenase (ubiquinone) activity"/>
    <property type="evidence" value="ECO:0007669"/>
    <property type="project" value="InterPro"/>
</dbReference>
<dbReference type="Proteomes" id="UP000503447">
    <property type="component" value="Chromosome"/>
</dbReference>
<proteinExistence type="inferred from homology"/>
<evidence type="ECO:0000313" key="10">
    <source>
        <dbReference type="EMBL" id="QJW93970.1"/>
    </source>
</evidence>
<feature type="compositionally biased region" description="Pro residues" evidence="7">
    <location>
        <begin position="692"/>
        <end position="707"/>
    </location>
</feature>
<name>A0A6M5YKU7_9BACT</name>
<feature type="transmembrane region" description="Helical" evidence="8">
    <location>
        <begin position="157"/>
        <end position="175"/>
    </location>
</feature>
<evidence type="ECO:0000256" key="6">
    <source>
        <dbReference type="RuleBase" id="RU000320"/>
    </source>
</evidence>
<accession>A0A6M5YKU7</accession>
<feature type="transmembrane region" description="Helical" evidence="8">
    <location>
        <begin position="598"/>
        <end position="619"/>
    </location>
</feature>
<evidence type="ECO:0000256" key="5">
    <source>
        <dbReference type="ARBA" id="ARBA00023136"/>
    </source>
</evidence>
<feature type="transmembrane region" description="Helical" evidence="8">
    <location>
        <begin position="438"/>
        <end position="457"/>
    </location>
</feature>
<feature type="transmembrane region" description="Helical" evidence="8">
    <location>
        <begin position="6"/>
        <end position="28"/>
    </location>
</feature>
<keyword evidence="5 8" id="KW-0472">Membrane</keyword>
<feature type="transmembrane region" description="Helical" evidence="8">
    <location>
        <begin position="35"/>
        <end position="58"/>
    </location>
</feature>
<feature type="transmembrane region" description="Helical" evidence="8">
    <location>
        <begin position="181"/>
        <end position="199"/>
    </location>
</feature>
<feature type="domain" description="NADH:quinone oxidoreductase/Mrp antiporter transmembrane" evidence="9">
    <location>
        <begin position="341"/>
        <end position="542"/>
    </location>
</feature>
<feature type="transmembrane region" description="Helical" evidence="8">
    <location>
        <begin position="508"/>
        <end position="529"/>
    </location>
</feature>
<feature type="region of interest" description="Disordered" evidence="7">
    <location>
        <begin position="657"/>
        <end position="707"/>
    </location>
</feature>
<dbReference type="NCBIfam" id="TIGR01972">
    <property type="entry name" value="NDH_I_M"/>
    <property type="match status" value="1"/>
</dbReference>
<keyword evidence="10" id="KW-0830">Ubiquinone</keyword>
<reference evidence="11" key="1">
    <citation type="submission" date="2020-05" db="EMBL/GenBank/DDBJ databases">
        <title>Frigoriglobus tundricola gen. nov., sp. nov., a psychrotolerant cellulolytic planctomycete of the family Gemmataceae with two divergent copies of 16S rRNA gene.</title>
        <authorList>
            <person name="Kulichevskaya I.S."/>
            <person name="Ivanova A.A."/>
            <person name="Naumoff D.G."/>
            <person name="Beletsky A.V."/>
            <person name="Rijpstra W.I.C."/>
            <person name="Sinninghe Damste J.S."/>
            <person name="Mardanov A.V."/>
            <person name="Ravin N.V."/>
            <person name="Dedysh S.N."/>
        </authorList>
    </citation>
    <scope>NUCLEOTIDE SEQUENCE [LARGE SCALE GENOMIC DNA]</scope>
    <source>
        <strain evidence="11">PL17</strain>
    </source>
</reference>
<feature type="transmembrane region" description="Helical" evidence="8">
    <location>
        <begin position="405"/>
        <end position="431"/>
    </location>
</feature>
<evidence type="ECO:0000256" key="7">
    <source>
        <dbReference type="SAM" id="MobiDB-lite"/>
    </source>
</evidence>
<keyword evidence="11" id="KW-1185">Reference proteome</keyword>
<feature type="transmembrane region" description="Helical" evidence="8">
    <location>
        <begin position="344"/>
        <end position="367"/>
    </location>
</feature>
<evidence type="ECO:0000256" key="2">
    <source>
        <dbReference type="ARBA" id="ARBA00009025"/>
    </source>
</evidence>
<dbReference type="PANTHER" id="PTHR43507">
    <property type="entry name" value="NADH-UBIQUINONE OXIDOREDUCTASE CHAIN 4"/>
    <property type="match status" value="1"/>
</dbReference>
<comment type="similarity">
    <text evidence="2">Belongs to the complex I subunit 4 family.</text>
</comment>
<dbReference type="GO" id="GO:0003954">
    <property type="term" value="F:NADH dehydrogenase activity"/>
    <property type="evidence" value="ECO:0007669"/>
    <property type="project" value="TreeGrafter"/>
</dbReference>
<dbReference type="KEGG" id="ftj:FTUN_1487"/>
<dbReference type="GO" id="GO:0012505">
    <property type="term" value="C:endomembrane system"/>
    <property type="evidence" value="ECO:0007669"/>
    <property type="project" value="UniProtKB-SubCell"/>
</dbReference>
<feature type="transmembrane region" description="Helical" evidence="8">
    <location>
        <begin position="127"/>
        <end position="145"/>
    </location>
</feature>
<dbReference type="PRINTS" id="PR01437">
    <property type="entry name" value="NUOXDRDTASE4"/>
</dbReference>
<dbReference type="GO" id="GO:0048039">
    <property type="term" value="F:ubiquinone binding"/>
    <property type="evidence" value="ECO:0007669"/>
    <property type="project" value="TreeGrafter"/>
</dbReference>
<feature type="transmembrane region" description="Helical" evidence="8">
    <location>
        <begin position="211"/>
        <end position="231"/>
    </location>
</feature>
<evidence type="ECO:0000256" key="1">
    <source>
        <dbReference type="ARBA" id="ARBA00004127"/>
    </source>
</evidence>
<dbReference type="AlphaFoldDB" id="A0A6M5YKU7"/>
<feature type="compositionally biased region" description="Gly residues" evidence="7">
    <location>
        <begin position="667"/>
        <end position="689"/>
    </location>
</feature>
<gene>
    <name evidence="10" type="ORF">FTUN_1487</name>
</gene>
<dbReference type="RefSeq" id="WP_171470062.1">
    <property type="nucleotide sequence ID" value="NZ_CP053452.2"/>
</dbReference>
<evidence type="ECO:0000313" key="11">
    <source>
        <dbReference type="Proteomes" id="UP000503447"/>
    </source>
</evidence>
<evidence type="ECO:0000256" key="3">
    <source>
        <dbReference type="ARBA" id="ARBA00022692"/>
    </source>
</evidence>
<dbReference type="GO" id="GO:0015990">
    <property type="term" value="P:electron transport coupled proton transport"/>
    <property type="evidence" value="ECO:0007669"/>
    <property type="project" value="TreeGrafter"/>
</dbReference>
<keyword evidence="4 8" id="KW-1133">Transmembrane helix</keyword>
<dbReference type="InterPro" id="IPR001750">
    <property type="entry name" value="ND/Mrp_TM"/>
</dbReference>